<dbReference type="AlphaFoldDB" id="A0A2P2QRB4"/>
<name>A0A2P2QRB4_RHIMU</name>
<sequence length="28" mass="3195">MTLASSCEVDSLFLLLFWGLGFMCPNLW</sequence>
<organism evidence="1">
    <name type="scientific">Rhizophora mucronata</name>
    <name type="common">Asiatic mangrove</name>
    <dbReference type="NCBI Taxonomy" id="61149"/>
    <lineage>
        <taxon>Eukaryota</taxon>
        <taxon>Viridiplantae</taxon>
        <taxon>Streptophyta</taxon>
        <taxon>Embryophyta</taxon>
        <taxon>Tracheophyta</taxon>
        <taxon>Spermatophyta</taxon>
        <taxon>Magnoliopsida</taxon>
        <taxon>eudicotyledons</taxon>
        <taxon>Gunneridae</taxon>
        <taxon>Pentapetalae</taxon>
        <taxon>rosids</taxon>
        <taxon>fabids</taxon>
        <taxon>Malpighiales</taxon>
        <taxon>Rhizophoraceae</taxon>
        <taxon>Rhizophora</taxon>
    </lineage>
</organism>
<accession>A0A2P2QRB4</accession>
<evidence type="ECO:0000313" key="1">
    <source>
        <dbReference type="EMBL" id="MBX69517.1"/>
    </source>
</evidence>
<dbReference type="EMBL" id="GGEC01089033">
    <property type="protein sequence ID" value="MBX69517.1"/>
    <property type="molecule type" value="Transcribed_RNA"/>
</dbReference>
<proteinExistence type="predicted"/>
<reference evidence="1" key="1">
    <citation type="submission" date="2018-02" db="EMBL/GenBank/DDBJ databases">
        <title>Rhizophora mucronata_Transcriptome.</title>
        <authorList>
            <person name="Meera S.P."/>
            <person name="Sreeshan A."/>
            <person name="Augustine A."/>
        </authorList>
    </citation>
    <scope>NUCLEOTIDE SEQUENCE</scope>
    <source>
        <tissue evidence="1">Leaf</tissue>
    </source>
</reference>
<protein>
    <submittedName>
        <fullName evidence="1">Uncharacterized protein</fullName>
    </submittedName>
</protein>